<dbReference type="GO" id="GO:0005886">
    <property type="term" value="C:plasma membrane"/>
    <property type="evidence" value="ECO:0007669"/>
    <property type="project" value="UniProtKB-SubCell"/>
</dbReference>
<feature type="domain" description="Major facilitator superfamily (MFS) profile" evidence="7">
    <location>
        <begin position="21"/>
        <end position="403"/>
    </location>
</feature>
<feature type="transmembrane region" description="Helical" evidence="6">
    <location>
        <begin position="174"/>
        <end position="197"/>
    </location>
</feature>
<evidence type="ECO:0000313" key="8">
    <source>
        <dbReference type="EMBL" id="SFE96833.1"/>
    </source>
</evidence>
<evidence type="ECO:0000256" key="5">
    <source>
        <dbReference type="ARBA" id="ARBA00023136"/>
    </source>
</evidence>
<dbReference type="EMBL" id="FONN01000010">
    <property type="protein sequence ID" value="SFE96833.1"/>
    <property type="molecule type" value="Genomic_DNA"/>
</dbReference>
<keyword evidence="3 6" id="KW-0812">Transmembrane</keyword>
<evidence type="ECO:0000256" key="6">
    <source>
        <dbReference type="SAM" id="Phobius"/>
    </source>
</evidence>
<feature type="transmembrane region" description="Helical" evidence="6">
    <location>
        <begin position="294"/>
        <end position="313"/>
    </location>
</feature>
<dbReference type="Proteomes" id="UP000183410">
    <property type="component" value="Unassembled WGS sequence"/>
</dbReference>
<dbReference type="Gene3D" id="1.20.1250.20">
    <property type="entry name" value="MFS general substrate transporter like domains"/>
    <property type="match status" value="2"/>
</dbReference>
<dbReference type="InterPro" id="IPR020846">
    <property type="entry name" value="MFS_dom"/>
</dbReference>
<proteinExistence type="predicted"/>
<sequence length="410" mass="44069">MSTNQAAIRPANVAATTFFPILFAASSVHLLNDTIQAIVPALYPVLKDSFSLTFSQIGFISLIINLTAAILQPLIGIFTDKRPIPRLLPIGVLFTLAGVLVLSFSAYYWMILAAVMLIGVGSAIFHPESARVAYLAGGARKGLAQSIFQFGGNIGQALAPIMTAMLFVHTGQKGVVWFSLLLVIGFMLQSYVASWYTKHLKAEKERKGTAQNHPFARSGLSKGRVAVAVTIIMILVFSKYVYISAITSYYSFYAIEKFGVSTSQAQMILFVFLVANVIGLLFGGMLADKFSRRALIWFSILGTAPFSLALPYANLTFSVILIFFAGLILASAFSIIMVYTNELLPGKVGLVSGIFFGLAFGLGGAGSAILGNLADATSIVFVIQCCSYLPLLGLFTVFLPSDKKSEPLQA</sequence>
<dbReference type="GO" id="GO:0022857">
    <property type="term" value="F:transmembrane transporter activity"/>
    <property type="evidence" value="ECO:0007669"/>
    <property type="project" value="InterPro"/>
</dbReference>
<dbReference type="RefSeq" id="WP_046229106.1">
    <property type="nucleotide sequence ID" value="NZ_FONN01000010.1"/>
</dbReference>
<feature type="transmembrane region" description="Helical" evidence="6">
    <location>
        <begin position="225"/>
        <end position="247"/>
    </location>
</feature>
<dbReference type="PANTHER" id="PTHR43129">
    <property type="entry name" value="FOSMIDOMYCIN RESISTANCE PROTEIN"/>
    <property type="match status" value="1"/>
</dbReference>
<keyword evidence="4 6" id="KW-1133">Transmembrane helix</keyword>
<feature type="transmembrane region" description="Helical" evidence="6">
    <location>
        <begin position="107"/>
        <end position="126"/>
    </location>
</feature>
<dbReference type="AlphaFoldDB" id="A0A1I2EVS0"/>
<feature type="transmembrane region" description="Helical" evidence="6">
    <location>
        <begin position="348"/>
        <end position="370"/>
    </location>
</feature>
<feature type="transmembrane region" description="Helical" evidence="6">
    <location>
        <begin position="319"/>
        <end position="339"/>
    </location>
</feature>
<feature type="transmembrane region" description="Helical" evidence="6">
    <location>
        <begin position="51"/>
        <end position="71"/>
    </location>
</feature>
<dbReference type="PROSITE" id="PS50850">
    <property type="entry name" value="MFS"/>
    <property type="match status" value="1"/>
</dbReference>
<accession>A0A1I2EVS0</accession>
<evidence type="ECO:0000256" key="1">
    <source>
        <dbReference type="ARBA" id="ARBA00004651"/>
    </source>
</evidence>
<dbReference type="CDD" id="cd17478">
    <property type="entry name" value="MFS_FsR"/>
    <property type="match status" value="1"/>
</dbReference>
<name>A0A1I2EVS0_9BACL</name>
<comment type="subcellular location">
    <subcellularLocation>
        <location evidence="1">Cell membrane</location>
        <topology evidence="1">Multi-pass membrane protein</topology>
    </subcellularLocation>
</comment>
<feature type="transmembrane region" description="Helical" evidence="6">
    <location>
        <begin position="267"/>
        <end position="287"/>
    </location>
</feature>
<dbReference type="InterPro" id="IPR036259">
    <property type="entry name" value="MFS_trans_sf"/>
</dbReference>
<dbReference type="PANTHER" id="PTHR43129:SF1">
    <property type="entry name" value="FOSMIDOMYCIN RESISTANCE PROTEIN"/>
    <property type="match status" value="1"/>
</dbReference>
<feature type="transmembrane region" description="Helical" evidence="6">
    <location>
        <begin position="147"/>
        <end position="168"/>
    </location>
</feature>
<protein>
    <submittedName>
        <fullName evidence="8">MFS transporter, FSR family, fosmidomycin resistance protein</fullName>
    </submittedName>
</protein>
<reference evidence="9" key="1">
    <citation type="submission" date="2016-10" db="EMBL/GenBank/DDBJ databases">
        <authorList>
            <person name="Varghese N."/>
            <person name="Submissions S."/>
        </authorList>
    </citation>
    <scope>NUCLEOTIDE SEQUENCE [LARGE SCALE GENOMIC DNA]</scope>
    <source>
        <strain evidence="9">CGMCC 1.10223</strain>
    </source>
</reference>
<evidence type="ECO:0000256" key="2">
    <source>
        <dbReference type="ARBA" id="ARBA00022448"/>
    </source>
</evidence>
<feature type="transmembrane region" description="Helical" evidence="6">
    <location>
        <begin position="12"/>
        <end position="31"/>
    </location>
</feature>
<keyword evidence="5 6" id="KW-0472">Membrane</keyword>
<evidence type="ECO:0000259" key="7">
    <source>
        <dbReference type="PROSITE" id="PS50850"/>
    </source>
</evidence>
<dbReference type="InterPro" id="IPR011701">
    <property type="entry name" value="MFS"/>
</dbReference>
<gene>
    <name evidence="8" type="ORF">SAMN04487969_11075</name>
</gene>
<evidence type="ECO:0000256" key="3">
    <source>
        <dbReference type="ARBA" id="ARBA00022692"/>
    </source>
</evidence>
<feature type="transmembrane region" description="Helical" evidence="6">
    <location>
        <begin position="376"/>
        <end position="399"/>
    </location>
</feature>
<evidence type="ECO:0000313" key="9">
    <source>
        <dbReference type="Proteomes" id="UP000183410"/>
    </source>
</evidence>
<dbReference type="OrthoDB" id="9770492at2"/>
<keyword evidence="9" id="KW-1185">Reference proteome</keyword>
<dbReference type="SUPFAM" id="SSF103473">
    <property type="entry name" value="MFS general substrate transporter"/>
    <property type="match status" value="1"/>
</dbReference>
<evidence type="ECO:0000256" key="4">
    <source>
        <dbReference type="ARBA" id="ARBA00022989"/>
    </source>
</evidence>
<keyword evidence="2" id="KW-0813">Transport</keyword>
<feature type="transmembrane region" description="Helical" evidence="6">
    <location>
        <begin position="83"/>
        <end position="101"/>
    </location>
</feature>
<dbReference type="Pfam" id="PF07690">
    <property type="entry name" value="MFS_1"/>
    <property type="match status" value="1"/>
</dbReference>
<organism evidence="8 9">
    <name type="scientific">Paenibacillus algorifonticola</name>
    <dbReference type="NCBI Taxonomy" id="684063"/>
    <lineage>
        <taxon>Bacteria</taxon>
        <taxon>Bacillati</taxon>
        <taxon>Bacillota</taxon>
        <taxon>Bacilli</taxon>
        <taxon>Bacillales</taxon>
        <taxon>Paenibacillaceae</taxon>
        <taxon>Paenibacillus</taxon>
    </lineage>
</organism>